<evidence type="ECO:0000313" key="2">
    <source>
        <dbReference type="EMBL" id="EJW71864.1"/>
    </source>
</evidence>
<comment type="caution">
    <text evidence="2">The sequence shown here is derived from an EMBL/GenBank/DDBJ whole genome shotgun (WGS) entry which is preliminary data.</text>
</comment>
<sequence length="105" mass="12469">EVVLRDEITTLEAQRKEDEMEKRRIEDAYTERVNGVSEELGFARSQLDSMKDASSKVEEMNKRMTEYRKVIEDLEKQLQSVQKERADLEMSVALYKQKYVLKTFE</sequence>
<feature type="coiled-coil region" evidence="1">
    <location>
        <begin position="8"/>
        <end position="98"/>
    </location>
</feature>
<dbReference type="EMBL" id="ADBV01017516">
    <property type="protein sequence ID" value="EJW71864.1"/>
    <property type="molecule type" value="Genomic_DNA"/>
</dbReference>
<name>J9E916_WUCBA</name>
<dbReference type="Gene3D" id="6.10.140.920">
    <property type="match status" value="1"/>
</dbReference>
<dbReference type="Proteomes" id="UP000004810">
    <property type="component" value="Unassembled WGS sequence"/>
</dbReference>
<proteinExistence type="predicted"/>
<organism evidence="2 3">
    <name type="scientific">Wuchereria bancrofti</name>
    <dbReference type="NCBI Taxonomy" id="6293"/>
    <lineage>
        <taxon>Eukaryota</taxon>
        <taxon>Metazoa</taxon>
        <taxon>Ecdysozoa</taxon>
        <taxon>Nematoda</taxon>
        <taxon>Chromadorea</taxon>
        <taxon>Rhabditida</taxon>
        <taxon>Spirurina</taxon>
        <taxon>Spiruromorpha</taxon>
        <taxon>Filarioidea</taxon>
        <taxon>Onchocercidae</taxon>
        <taxon>Wuchereria</taxon>
    </lineage>
</organism>
<evidence type="ECO:0000313" key="3">
    <source>
        <dbReference type="Proteomes" id="UP000004810"/>
    </source>
</evidence>
<evidence type="ECO:0000256" key="1">
    <source>
        <dbReference type="SAM" id="Coils"/>
    </source>
</evidence>
<accession>J9E916</accession>
<gene>
    <name evidence="2" type="ORF">WUBG_17226</name>
</gene>
<feature type="non-terminal residue" evidence="2">
    <location>
        <position position="1"/>
    </location>
</feature>
<protein>
    <submittedName>
        <fullName evidence="2">Uncharacterized protein</fullName>
    </submittedName>
</protein>
<reference evidence="3" key="1">
    <citation type="submission" date="2012-08" db="EMBL/GenBank/DDBJ databases">
        <title>The Genome Sequence of Wuchereria bancrofti.</title>
        <authorList>
            <person name="Nutman T.B."/>
            <person name="Fink D.L."/>
            <person name="Russ C."/>
            <person name="Young S."/>
            <person name="Zeng Q."/>
            <person name="Koehrsen M."/>
            <person name="Alvarado L."/>
            <person name="Berlin A."/>
            <person name="Chapman S.B."/>
            <person name="Chen Z."/>
            <person name="Freedman E."/>
            <person name="Gellesch M."/>
            <person name="Goldberg J."/>
            <person name="Griggs A."/>
            <person name="Gujja S."/>
            <person name="Heilman E.R."/>
            <person name="Heiman D."/>
            <person name="Hepburn T."/>
            <person name="Howarth C."/>
            <person name="Jen D."/>
            <person name="Larson L."/>
            <person name="Lewis B."/>
            <person name="Mehta T."/>
            <person name="Park D."/>
            <person name="Pearson M."/>
            <person name="Roberts A."/>
            <person name="Saif S."/>
            <person name="Shea T."/>
            <person name="Shenoy N."/>
            <person name="Sisk P."/>
            <person name="Stolte C."/>
            <person name="Sykes S."/>
            <person name="Walk T."/>
            <person name="White J."/>
            <person name="Yandava C."/>
            <person name="Haas B."/>
            <person name="Henn M.R."/>
            <person name="Nusbaum C."/>
            <person name="Birren B."/>
        </authorList>
    </citation>
    <scope>NUCLEOTIDE SEQUENCE [LARGE SCALE GENOMIC DNA]</scope>
    <source>
        <strain evidence="3">NA</strain>
    </source>
</reference>
<dbReference type="AlphaFoldDB" id="J9E916"/>
<keyword evidence="1" id="KW-0175">Coiled coil</keyword>